<evidence type="ECO:0000256" key="4">
    <source>
        <dbReference type="SAM" id="MobiDB-lite"/>
    </source>
</evidence>
<evidence type="ECO:0000313" key="8">
    <source>
        <dbReference type="Proteomes" id="UP001301350"/>
    </source>
</evidence>
<dbReference type="PANTHER" id="PTHR22840">
    <property type="entry name" value="WD REPEAT-CONTAINING PROTEIN 36"/>
    <property type="match status" value="1"/>
</dbReference>
<feature type="region of interest" description="Disordered" evidence="4">
    <location>
        <begin position="386"/>
        <end position="408"/>
    </location>
</feature>
<dbReference type="Pfam" id="PF25168">
    <property type="entry name" value="Beta-prop_WDR36-Utp21_2nd"/>
    <property type="match status" value="1"/>
</dbReference>
<dbReference type="Pfam" id="PF25171">
    <property type="entry name" value="Beta-prop_WDR36-Utp21_1st"/>
    <property type="match status" value="1"/>
</dbReference>
<feature type="domain" description="WDR36/Utp21 N-terminal" evidence="6">
    <location>
        <begin position="50"/>
        <end position="330"/>
    </location>
</feature>
<reference evidence="7 8" key="1">
    <citation type="submission" date="2022-07" db="EMBL/GenBank/DDBJ databases">
        <title>Genome-wide signatures of adaptation to extreme environments.</title>
        <authorList>
            <person name="Cho C.H."/>
            <person name="Yoon H.S."/>
        </authorList>
    </citation>
    <scope>NUCLEOTIDE SEQUENCE [LARGE SCALE GENOMIC DNA]</scope>
    <source>
        <strain evidence="7 8">DBV 063 E5</strain>
    </source>
</reference>
<evidence type="ECO:0000256" key="3">
    <source>
        <dbReference type="PROSITE-ProRule" id="PRU00221"/>
    </source>
</evidence>
<dbReference type="GO" id="GO:0034388">
    <property type="term" value="C:Pwp2p-containing subcomplex of 90S preribosome"/>
    <property type="evidence" value="ECO:0007669"/>
    <property type="project" value="TreeGrafter"/>
</dbReference>
<accession>A0AAV9IZ69</accession>
<evidence type="ECO:0000256" key="2">
    <source>
        <dbReference type="ARBA" id="ARBA00022737"/>
    </source>
</evidence>
<dbReference type="InterPro" id="IPR007319">
    <property type="entry name" value="WDR36/Utp21_C"/>
</dbReference>
<dbReference type="Pfam" id="PF04192">
    <property type="entry name" value="Utp21"/>
    <property type="match status" value="1"/>
</dbReference>
<dbReference type="Gene3D" id="2.130.10.10">
    <property type="entry name" value="YVTN repeat-like/Quinoprotein amine dehydrogenase"/>
    <property type="match status" value="2"/>
</dbReference>
<dbReference type="InterPro" id="IPR059157">
    <property type="entry name" value="WDR36-Utp21_N"/>
</dbReference>
<dbReference type="PROSITE" id="PS50082">
    <property type="entry name" value="WD_REPEATS_2"/>
    <property type="match status" value="1"/>
</dbReference>
<keyword evidence="2" id="KW-0677">Repeat</keyword>
<dbReference type="InterPro" id="IPR036322">
    <property type="entry name" value="WD40_repeat_dom_sf"/>
</dbReference>
<proteinExistence type="predicted"/>
<evidence type="ECO:0000259" key="6">
    <source>
        <dbReference type="Pfam" id="PF25171"/>
    </source>
</evidence>
<protein>
    <submittedName>
        <fullName evidence="7">Uncharacterized protein</fullName>
    </submittedName>
</protein>
<dbReference type="SUPFAM" id="SSF50998">
    <property type="entry name" value="Quinoprotein alcohol dehydrogenase-like"/>
    <property type="match status" value="1"/>
</dbReference>
<feature type="repeat" description="WD" evidence="3">
    <location>
        <begin position="618"/>
        <end position="661"/>
    </location>
</feature>
<comment type="caution">
    <text evidence="7">The sequence shown here is derived from an EMBL/GenBank/DDBJ whole genome shotgun (WGS) entry which is preliminary data.</text>
</comment>
<dbReference type="SUPFAM" id="SSF50978">
    <property type="entry name" value="WD40 repeat-like"/>
    <property type="match status" value="1"/>
</dbReference>
<dbReference type="InterPro" id="IPR015943">
    <property type="entry name" value="WD40/YVTN_repeat-like_dom_sf"/>
</dbReference>
<feature type="domain" description="WDR36/Utp21 C-terminal" evidence="5">
    <location>
        <begin position="760"/>
        <end position="939"/>
    </location>
</feature>
<dbReference type="InterPro" id="IPR011047">
    <property type="entry name" value="Quinoprotein_ADH-like_sf"/>
</dbReference>
<evidence type="ECO:0000256" key="1">
    <source>
        <dbReference type="ARBA" id="ARBA00022574"/>
    </source>
</evidence>
<name>A0AAV9IZ69_CYACA</name>
<evidence type="ECO:0000313" key="7">
    <source>
        <dbReference type="EMBL" id="KAK4537612.1"/>
    </source>
</evidence>
<dbReference type="EMBL" id="JANCYW010000013">
    <property type="protein sequence ID" value="KAK4537612.1"/>
    <property type="molecule type" value="Genomic_DNA"/>
</dbReference>
<gene>
    <name evidence="7" type="ORF">CDCA_CDCA13G3637</name>
</gene>
<dbReference type="Proteomes" id="UP001301350">
    <property type="component" value="Unassembled WGS sequence"/>
</dbReference>
<sequence>MVALSDSTATGTKLPPSLYLPFRTLGVVTSDGRDSPARPLAYELGGEPFVIVPIGRCLQLFDGRTLHLLGVSTPLPHTVTAVAHLGRERLAVAAGTSVWVLERLRVQAQLPPVHAEPVTGLLSLGNGVLVSVSRAERRAVVYNRDNAVCGDMRFGVADWMPTGLMLHPPTYLNKILMAGADGRVQLVNVRTCQIVHTFDFGSAVTSMAASPAADIIAVGTAAGGVQLHHLRLDRALAQFTASAASDTARMVDRVVSAVAFRVDAPQTHPHLVSITDDGTLQVWDLGKQRRHARVAGVHIGACRYAAFYAAEPLMVSVGDTDNYLKLHLFDSLNGEPRVLKARTGHCAPPRRVRFVGDDYRQLLTAGGADRQLRVVSTIAAHHNRELSQKALSSRRAPKRARQASHTEVGGVEPAVAMTTADGSADDSHCLLRLPPVLEVDTSDARRHDPEFANCVSCHVGRREAYTWRYESNALFRHVLVHHADEDVGQRAAAATCVAISACGNFAAVGLSSGHIDLFNLQSGSHRRRLRMAHVDGGVAGVAFAGGGGGDALASVGARDRRLKVFGEYGKRLAADIRLPGPASRVLWSRTTDLLAVVCDHDFSVRVYDAMTQRCVRVLRGHRARITDAGFNHAGDGRQLLSVSMDGTLRTWDLPSGRCLDVLCMEAAPTSVAASPRGDFVVTTHVGRLGVSLWLNRAFYATQAVLGNMTAAVGDAKMCRAILSRPVSLPELVMRPADAATNDALEGDGAMECLEWPVAEDANLVTLACVPETLWVSLTQLEAIRERNAWGGGDQTDQPMSFAVQAAQGPEWATATAPDTASASTAPTPFLQAIRRGDIPAAAAVLRDLPPAAVDVELRTVPPTDYAPALQYFNERLSTRTDFELVQAHLRVFLDEHAEALAASEELAEAARRCYRELEAAWAQADELLSRISFWCHFLRTQ</sequence>
<dbReference type="AlphaFoldDB" id="A0AAV9IZ69"/>
<evidence type="ECO:0000259" key="5">
    <source>
        <dbReference type="Pfam" id="PF04192"/>
    </source>
</evidence>
<keyword evidence="8" id="KW-1185">Reference proteome</keyword>
<dbReference type="GO" id="GO:0032040">
    <property type="term" value="C:small-subunit processome"/>
    <property type="evidence" value="ECO:0007669"/>
    <property type="project" value="InterPro"/>
</dbReference>
<dbReference type="PROSITE" id="PS50294">
    <property type="entry name" value="WD_REPEATS_REGION"/>
    <property type="match status" value="1"/>
</dbReference>
<dbReference type="GO" id="GO:0006364">
    <property type="term" value="P:rRNA processing"/>
    <property type="evidence" value="ECO:0007669"/>
    <property type="project" value="InterPro"/>
</dbReference>
<organism evidence="7 8">
    <name type="scientific">Cyanidium caldarium</name>
    <name type="common">Red alga</name>
    <dbReference type="NCBI Taxonomy" id="2771"/>
    <lineage>
        <taxon>Eukaryota</taxon>
        <taxon>Rhodophyta</taxon>
        <taxon>Bangiophyceae</taxon>
        <taxon>Cyanidiales</taxon>
        <taxon>Cyanidiaceae</taxon>
        <taxon>Cyanidium</taxon>
    </lineage>
</organism>
<dbReference type="SMART" id="SM00320">
    <property type="entry name" value="WD40"/>
    <property type="match status" value="9"/>
</dbReference>
<dbReference type="PANTHER" id="PTHR22840:SF12">
    <property type="entry name" value="WD REPEAT-CONTAINING PROTEIN 36"/>
    <property type="match status" value="1"/>
</dbReference>
<dbReference type="InterPro" id="IPR019775">
    <property type="entry name" value="WD40_repeat_CS"/>
</dbReference>
<dbReference type="InterPro" id="IPR001680">
    <property type="entry name" value="WD40_rpt"/>
</dbReference>
<dbReference type="PROSITE" id="PS00678">
    <property type="entry name" value="WD_REPEATS_1"/>
    <property type="match status" value="1"/>
</dbReference>
<keyword evidence="1 3" id="KW-0853">WD repeat</keyword>